<protein>
    <submittedName>
        <fullName evidence="2">Tetratricopeptide repeat protein</fullName>
    </submittedName>
</protein>
<dbReference type="Gene3D" id="1.10.10.10">
    <property type="entry name" value="Winged helix-like DNA-binding domain superfamily/Winged helix DNA-binding domain"/>
    <property type="match status" value="1"/>
</dbReference>
<dbReference type="Gene3D" id="3.40.50.300">
    <property type="entry name" value="P-loop containing nucleotide triphosphate hydrolases"/>
    <property type="match status" value="1"/>
</dbReference>
<dbReference type="PROSITE" id="PS50005">
    <property type="entry name" value="TPR"/>
    <property type="match status" value="1"/>
</dbReference>
<dbReference type="Pfam" id="PF13424">
    <property type="entry name" value="TPR_12"/>
    <property type="match status" value="1"/>
</dbReference>
<dbReference type="PANTHER" id="PTHR47691">
    <property type="entry name" value="REGULATOR-RELATED"/>
    <property type="match status" value="1"/>
</dbReference>
<dbReference type="SUPFAM" id="SSF52540">
    <property type="entry name" value="P-loop containing nucleoside triphosphate hydrolases"/>
    <property type="match status" value="1"/>
</dbReference>
<dbReference type="PANTHER" id="PTHR47691:SF3">
    <property type="entry name" value="HTH-TYPE TRANSCRIPTIONAL REGULATOR RV0890C-RELATED"/>
    <property type="match status" value="1"/>
</dbReference>
<evidence type="ECO:0000313" key="3">
    <source>
        <dbReference type="Proteomes" id="UP000280307"/>
    </source>
</evidence>
<organism evidence="2 3">
    <name type="scientific">Candidatus Viridilinea halotolerans</name>
    <dbReference type="NCBI Taxonomy" id="2491704"/>
    <lineage>
        <taxon>Bacteria</taxon>
        <taxon>Bacillati</taxon>
        <taxon>Chloroflexota</taxon>
        <taxon>Chloroflexia</taxon>
        <taxon>Chloroflexales</taxon>
        <taxon>Chloroflexineae</taxon>
        <taxon>Oscillochloridaceae</taxon>
        <taxon>Candidatus Viridilinea</taxon>
    </lineage>
</organism>
<dbReference type="InterPro" id="IPR019734">
    <property type="entry name" value="TPR_rpt"/>
</dbReference>
<dbReference type="EMBL" id="RSAS01000837">
    <property type="protein sequence ID" value="RRR66634.1"/>
    <property type="molecule type" value="Genomic_DNA"/>
</dbReference>
<evidence type="ECO:0000256" key="1">
    <source>
        <dbReference type="PROSITE-ProRule" id="PRU00339"/>
    </source>
</evidence>
<gene>
    <name evidence="2" type="ORF">EI684_20425</name>
</gene>
<dbReference type="InterPro" id="IPR027417">
    <property type="entry name" value="P-loop_NTPase"/>
</dbReference>
<proteinExistence type="predicted"/>
<dbReference type="Proteomes" id="UP000280307">
    <property type="component" value="Unassembled WGS sequence"/>
</dbReference>
<dbReference type="SMART" id="SM00028">
    <property type="entry name" value="TPR"/>
    <property type="match status" value="5"/>
</dbReference>
<sequence length="580" mass="65246">MSPIEAIQVVIRAFEQNSILPNDISQLQSLYRSKLQNKKILIIADDAKDAFQTRHLVPPPRCALLLTSRNRFHLPGMNSVELGVLTNEDAVTLLLSICPRIDANAPKLASLCGNLPLALRVSAEVLSANDSRSVVKYISRLDRERLKLLQDPDNPDAPEASVEASLRLSFDALSISAQDVLTQLGVFTGHFDLEAAQSIVNVDDHVEAAQSIVNVNDHVEAALELLRRRSLIDWNELSQRFNLHDLVRDFALSRIKDEELVRLRYAKYYASIAQEANQIYGKGGEHALIGLSIFDREMSHIESSYKWLTKRVGNSIIDKLLLQHDYIITLGTQIGQLRIPPKDLLNRLSLHLDVLRRLERSELEAITIHSMGYLTCVIGNRKDAVSILEQALDIARTKNDLNQESLTLLTMGWNYGMMNSYSDSFKFLRKALDISRSISNKTRESQALDNFGIIYLRSGDIANAEYYYRQALLAKQEIGDIRGEARVLAGIGRIADSKGEHNEAIQYLSQGLTLLQFIGDRLDRSSVSWFLGMALINAGDSIKALKFLQETVEYEEETNAPLLDEHKKFLANLRNNLLQS</sequence>
<dbReference type="InterPro" id="IPR011990">
    <property type="entry name" value="TPR-like_helical_dom_sf"/>
</dbReference>
<dbReference type="SUPFAM" id="SSF48452">
    <property type="entry name" value="TPR-like"/>
    <property type="match status" value="1"/>
</dbReference>
<dbReference type="Gene3D" id="1.25.40.10">
    <property type="entry name" value="Tetratricopeptide repeat domain"/>
    <property type="match status" value="1"/>
</dbReference>
<dbReference type="PRINTS" id="PR00364">
    <property type="entry name" value="DISEASERSIST"/>
</dbReference>
<dbReference type="InterPro" id="IPR036388">
    <property type="entry name" value="WH-like_DNA-bd_sf"/>
</dbReference>
<accession>A0A426TS29</accession>
<comment type="caution">
    <text evidence="2">The sequence shown here is derived from an EMBL/GenBank/DDBJ whole genome shotgun (WGS) entry which is preliminary data.</text>
</comment>
<evidence type="ECO:0000313" key="2">
    <source>
        <dbReference type="EMBL" id="RRR66634.1"/>
    </source>
</evidence>
<feature type="repeat" description="TPR" evidence="1">
    <location>
        <begin position="445"/>
        <end position="478"/>
    </location>
</feature>
<name>A0A426TS29_9CHLR</name>
<keyword evidence="1" id="KW-0802">TPR repeat</keyword>
<dbReference type="AlphaFoldDB" id="A0A426TS29"/>
<reference evidence="2 3" key="1">
    <citation type="submission" date="2018-12" db="EMBL/GenBank/DDBJ databases">
        <title>Genome Sequence of Candidatus Viridilinea halotolerans isolated from saline sulfide-rich spring.</title>
        <authorList>
            <person name="Grouzdev D.S."/>
            <person name="Burganskaya E.I."/>
            <person name="Krutkina M.S."/>
            <person name="Sukhacheva M.V."/>
            <person name="Gorlenko V.M."/>
        </authorList>
    </citation>
    <scope>NUCLEOTIDE SEQUENCE [LARGE SCALE GENOMIC DNA]</scope>
    <source>
        <strain evidence="2">Chok-6</strain>
    </source>
</reference>